<feature type="region of interest" description="Disordered" evidence="6">
    <location>
        <begin position="395"/>
        <end position="436"/>
    </location>
</feature>
<dbReference type="Pfam" id="PF00069">
    <property type="entry name" value="Pkinase"/>
    <property type="match status" value="1"/>
</dbReference>
<evidence type="ECO:0000256" key="6">
    <source>
        <dbReference type="SAM" id="MobiDB-lite"/>
    </source>
</evidence>
<dbReference type="EMBL" id="LSYV01000037">
    <property type="protein sequence ID" value="KXZ47257.1"/>
    <property type="molecule type" value="Genomic_DNA"/>
</dbReference>
<dbReference type="InterPro" id="IPR051681">
    <property type="entry name" value="Ser/Thr_Kinases-Pseudokinases"/>
</dbReference>
<dbReference type="STRING" id="33097.A0A150GBN2"/>
<gene>
    <name evidence="9" type="ORF">GPECTOR_36g110</name>
</gene>
<evidence type="ECO:0000256" key="2">
    <source>
        <dbReference type="ARBA" id="ARBA00022741"/>
    </source>
</evidence>
<dbReference type="Gene3D" id="1.10.510.10">
    <property type="entry name" value="Transferase(Phosphotransferase) domain 1"/>
    <property type="match status" value="1"/>
</dbReference>
<keyword evidence="4 5" id="KW-0067">ATP-binding</keyword>
<dbReference type="PROSITE" id="PS00108">
    <property type="entry name" value="PROTEIN_KINASE_ST"/>
    <property type="match status" value="1"/>
</dbReference>
<evidence type="ECO:0000259" key="8">
    <source>
        <dbReference type="PROSITE" id="PS50011"/>
    </source>
</evidence>
<evidence type="ECO:0000256" key="5">
    <source>
        <dbReference type="PROSITE-ProRule" id="PRU10141"/>
    </source>
</evidence>
<dbReference type="Proteomes" id="UP000075714">
    <property type="component" value="Unassembled WGS sequence"/>
</dbReference>
<feature type="binding site" evidence="5">
    <location>
        <position position="339"/>
    </location>
    <ligand>
        <name>ATP</name>
        <dbReference type="ChEBI" id="CHEBI:30616"/>
    </ligand>
</feature>
<dbReference type="InterPro" id="IPR017441">
    <property type="entry name" value="Protein_kinase_ATP_BS"/>
</dbReference>
<evidence type="ECO:0000313" key="9">
    <source>
        <dbReference type="EMBL" id="KXZ47257.1"/>
    </source>
</evidence>
<evidence type="ECO:0000256" key="3">
    <source>
        <dbReference type="ARBA" id="ARBA00022777"/>
    </source>
</evidence>
<evidence type="ECO:0000256" key="4">
    <source>
        <dbReference type="ARBA" id="ARBA00022840"/>
    </source>
</evidence>
<dbReference type="PROSITE" id="PS00107">
    <property type="entry name" value="PROTEIN_KINASE_ATP"/>
    <property type="match status" value="1"/>
</dbReference>
<dbReference type="SUPFAM" id="SSF56112">
    <property type="entry name" value="Protein kinase-like (PK-like)"/>
    <property type="match status" value="1"/>
</dbReference>
<keyword evidence="2 5" id="KW-0547">Nucleotide-binding</keyword>
<keyword evidence="7" id="KW-0812">Transmembrane</keyword>
<dbReference type="InterPro" id="IPR008271">
    <property type="entry name" value="Ser/Thr_kinase_AS"/>
</dbReference>
<organism evidence="9 10">
    <name type="scientific">Gonium pectorale</name>
    <name type="common">Green alga</name>
    <dbReference type="NCBI Taxonomy" id="33097"/>
    <lineage>
        <taxon>Eukaryota</taxon>
        <taxon>Viridiplantae</taxon>
        <taxon>Chlorophyta</taxon>
        <taxon>core chlorophytes</taxon>
        <taxon>Chlorophyceae</taxon>
        <taxon>CS clade</taxon>
        <taxon>Chlamydomonadales</taxon>
        <taxon>Volvocaceae</taxon>
        <taxon>Gonium</taxon>
    </lineage>
</organism>
<proteinExistence type="predicted"/>
<accession>A0A150GBN2</accession>
<dbReference type="GO" id="GO:0005524">
    <property type="term" value="F:ATP binding"/>
    <property type="evidence" value="ECO:0007669"/>
    <property type="project" value="UniProtKB-UniRule"/>
</dbReference>
<dbReference type="AlphaFoldDB" id="A0A150GBN2"/>
<feature type="transmembrane region" description="Helical" evidence="7">
    <location>
        <begin position="155"/>
        <end position="181"/>
    </location>
</feature>
<dbReference type="PANTHER" id="PTHR44329:SF214">
    <property type="entry name" value="PROTEIN KINASE DOMAIN-CONTAINING PROTEIN"/>
    <property type="match status" value="1"/>
</dbReference>
<dbReference type="PANTHER" id="PTHR44329">
    <property type="entry name" value="SERINE/THREONINE-PROTEIN KINASE TNNI3K-RELATED"/>
    <property type="match status" value="1"/>
</dbReference>
<feature type="region of interest" description="Disordered" evidence="6">
    <location>
        <begin position="249"/>
        <end position="291"/>
    </location>
</feature>
<feature type="compositionally biased region" description="Low complexity" evidence="6">
    <location>
        <begin position="263"/>
        <end position="279"/>
    </location>
</feature>
<evidence type="ECO:0000256" key="7">
    <source>
        <dbReference type="SAM" id="Phobius"/>
    </source>
</evidence>
<feature type="domain" description="Protein kinase" evidence="8">
    <location>
        <begin position="312"/>
        <end position="682"/>
    </location>
</feature>
<dbReference type="GO" id="GO:0004674">
    <property type="term" value="F:protein serine/threonine kinase activity"/>
    <property type="evidence" value="ECO:0007669"/>
    <property type="project" value="TreeGrafter"/>
</dbReference>
<reference evidence="10" key="1">
    <citation type="journal article" date="2016" name="Nat. Commun.">
        <title>The Gonium pectorale genome demonstrates co-option of cell cycle regulation during the evolution of multicellularity.</title>
        <authorList>
            <person name="Hanschen E.R."/>
            <person name="Marriage T.N."/>
            <person name="Ferris P.J."/>
            <person name="Hamaji T."/>
            <person name="Toyoda A."/>
            <person name="Fujiyama A."/>
            <person name="Neme R."/>
            <person name="Noguchi H."/>
            <person name="Minakuchi Y."/>
            <person name="Suzuki M."/>
            <person name="Kawai-Toyooka H."/>
            <person name="Smith D.R."/>
            <person name="Sparks H."/>
            <person name="Anderson J."/>
            <person name="Bakaric R."/>
            <person name="Luria V."/>
            <person name="Karger A."/>
            <person name="Kirschner M.W."/>
            <person name="Durand P.M."/>
            <person name="Michod R.E."/>
            <person name="Nozaki H."/>
            <person name="Olson B.J."/>
        </authorList>
    </citation>
    <scope>NUCLEOTIDE SEQUENCE [LARGE SCALE GENOMIC DNA]</scope>
    <source>
        <strain evidence="10">NIES-2863</strain>
    </source>
</reference>
<keyword evidence="7" id="KW-1133">Transmembrane helix</keyword>
<dbReference type="InterPro" id="IPR011009">
    <property type="entry name" value="Kinase-like_dom_sf"/>
</dbReference>
<sequence length="682" mass="70986">MVSHDLNLTATDWVGVSTPLYMARNFSVVGVLEDPLLWPTLDMGYLENKVPALQRCWAAVGMYVDASAWSSSIDALSTMLPAGYITHCRNATYLVGSMSGPGLKCPVVMSLECATQLGAAGCFYSMFPRLLPPPSAPPPGPSSAGEGGEAGRRNFLVALLAGLLTGLAVAVIVAGLAVVAVRLRKRRCIEAAPASFQELGTIEGGACAGDASPRCVVMTPQSSGGTPLGVPFATSFGGLSAQLPAYWKAPEQQRSPRASEGLAASQSSYPSPSSSRPATSPRPPGDWELVPVTPLTPMLPDVNVDLAPGEVELTGTVLGKGAYGRVVVGTYGGRRVAVKLVNTGLVLPARDDQQGHASEPAVAATEPAAAGSAAAPERRPEAPLDAYVAEGRARTDLGPSEQGAGSREGAALPVRGDDGDPPSGGVGDDGRDGAPTSATYAQLEVRACDRGDEDHSAANPPTGEEERLLAARASEYGRAFGREVAVLARCRHPNIVRLLAASLQPCRLCLVMELMESSLDRLLYGGRSAGAAGGTGGGVLHIALQVARALAYLHPTVLHRDLKPANVLITDAGSDLPVAKLADFGLSRLASTVLLTRNPEVGTVPYMAPEVFDLSNREVTDRVVAYTVTALHKRLPMDAIPPERRLPKLEALINECWDAVPARRPAAAEAVKALALAQEVGV</sequence>
<evidence type="ECO:0000313" key="10">
    <source>
        <dbReference type="Proteomes" id="UP000075714"/>
    </source>
</evidence>
<keyword evidence="7" id="KW-0472">Membrane</keyword>
<protein>
    <recommendedName>
        <fullName evidence="8">Protein kinase domain-containing protein</fullName>
    </recommendedName>
</protein>
<dbReference type="PROSITE" id="PS50011">
    <property type="entry name" value="PROTEIN_KINASE_DOM"/>
    <property type="match status" value="1"/>
</dbReference>
<keyword evidence="10" id="KW-1185">Reference proteome</keyword>
<dbReference type="OrthoDB" id="339325at2759"/>
<dbReference type="SMART" id="SM00220">
    <property type="entry name" value="S_TKc"/>
    <property type="match status" value="1"/>
</dbReference>
<evidence type="ECO:0000256" key="1">
    <source>
        <dbReference type="ARBA" id="ARBA00022679"/>
    </source>
</evidence>
<name>A0A150GBN2_GONPE</name>
<keyword evidence="3" id="KW-0418">Kinase</keyword>
<dbReference type="InterPro" id="IPR000719">
    <property type="entry name" value="Prot_kinase_dom"/>
</dbReference>
<feature type="compositionally biased region" description="Low complexity" evidence="6">
    <location>
        <begin position="357"/>
        <end position="375"/>
    </location>
</feature>
<feature type="region of interest" description="Disordered" evidence="6">
    <location>
        <begin position="351"/>
        <end position="382"/>
    </location>
</feature>
<comment type="caution">
    <text evidence="9">The sequence shown here is derived from an EMBL/GenBank/DDBJ whole genome shotgun (WGS) entry which is preliminary data.</text>
</comment>
<keyword evidence="1" id="KW-0808">Transferase</keyword>